<comment type="caution">
    <text evidence="1">The sequence shown here is derived from an EMBL/GenBank/DDBJ whole genome shotgun (WGS) entry which is preliminary data.</text>
</comment>
<dbReference type="Proteomes" id="UP000295509">
    <property type="component" value="Unassembled WGS sequence"/>
</dbReference>
<keyword evidence="2" id="KW-1185">Reference proteome</keyword>
<dbReference type="OrthoDB" id="9805913at2"/>
<dbReference type="AlphaFoldDB" id="A0A4R8L9P3"/>
<dbReference type="EMBL" id="SORE01000029">
    <property type="protein sequence ID" value="TDY38898.1"/>
    <property type="molecule type" value="Genomic_DNA"/>
</dbReference>
<evidence type="ECO:0000313" key="1">
    <source>
        <dbReference type="EMBL" id="TDY38898.1"/>
    </source>
</evidence>
<proteinExistence type="predicted"/>
<reference evidence="1 2" key="1">
    <citation type="submission" date="2019-03" db="EMBL/GenBank/DDBJ databases">
        <title>Genomic Encyclopedia of Type Strains, Phase III (KMG-III): the genomes of soil and plant-associated and newly described type strains.</title>
        <authorList>
            <person name="Whitman W."/>
        </authorList>
    </citation>
    <scope>NUCLEOTIDE SEQUENCE [LARGE SCALE GENOMIC DNA]</scope>
    <source>
        <strain evidence="1 2">LMG 29544</strain>
    </source>
</reference>
<sequence>MVKYDKFARDNALSAAGRFGLMKHVAAQIVKDLSAIVREWRMHFQALGVGIAECEKIASALRKPKDLGLRAVEKA</sequence>
<organism evidence="1 2">
    <name type="scientific">Paraburkholderia rhizosphaerae</name>
    <dbReference type="NCBI Taxonomy" id="480658"/>
    <lineage>
        <taxon>Bacteria</taxon>
        <taxon>Pseudomonadati</taxon>
        <taxon>Pseudomonadota</taxon>
        <taxon>Betaproteobacteria</taxon>
        <taxon>Burkholderiales</taxon>
        <taxon>Burkholderiaceae</taxon>
        <taxon>Paraburkholderia</taxon>
    </lineage>
</organism>
<dbReference type="RefSeq" id="WP_134196601.1">
    <property type="nucleotide sequence ID" value="NZ_JBHLUW010000019.1"/>
</dbReference>
<name>A0A4R8L9P3_9BURK</name>
<gene>
    <name evidence="1" type="ORF">BX592_12914</name>
</gene>
<evidence type="ECO:0000313" key="2">
    <source>
        <dbReference type="Proteomes" id="UP000295509"/>
    </source>
</evidence>
<protein>
    <submittedName>
        <fullName evidence="1">Uncharacterized protein</fullName>
    </submittedName>
</protein>
<accession>A0A4R8L9P3</accession>